<dbReference type="InterPro" id="IPR024775">
    <property type="entry name" value="DinB-like"/>
</dbReference>
<dbReference type="Pfam" id="PF12867">
    <property type="entry name" value="DinB_2"/>
    <property type="match status" value="1"/>
</dbReference>
<dbReference type="InterPro" id="IPR034660">
    <property type="entry name" value="DinB/YfiT-like"/>
</dbReference>
<dbReference type="EMBL" id="AP017313">
    <property type="protein sequence ID" value="BAU53891.1"/>
    <property type="molecule type" value="Genomic_DNA"/>
</dbReference>
<reference evidence="2 3" key="1">
    <citation type="submission" date="2015-12" db="EMBL/GenBank/DDBJ databases">
        <title>Genome sequence of Mucilaginibacter gotjawali.</title>
        <authorList>
            <person name="Lee J.S."/>
            <person name="Lee K.C."/>
            <person name="Kim K.K."/>
            <person name="Lee B.W."/>
        </authorList>
    </citation>
    <scope>NUCLEOTIDE SEQUENCE [LARGE SCALE GENOMIC DNA]</scope>
    <source>
        <strain evidence="2 3">SA3-7</strain>
    </source>
</reference>
<proteinExistence type="predicted"/>
<dbReference type="SUPFAM" id="SSF109854">
    <property type="entry name" value="DinB/YfiT-like putative metalloenzymes"/>
    <property type="match status" value="1"/>
</dbReference>
<evidence type="ECO:0000259" key="1">
    <source>
        <dbReference type="Pfam" id="PF12867"/>
    </source>
</evidence>
<evidence type="ECO:0000313" key="3">
    <source>
        <dbReference type="Proteomes" id="UP000218263"/>
    </source>
</evidence>
<dbReference type="AlphaFoldDB" id="A0A110B2L9"/>
<feature type="domain" description="DinB-like" evidence="1">
    <location>
        <begin position="12"/>
        <end position="146"/>
    </location>
</feature>
<evidence type="ECO:0000313" key="2">
    <source>
        <dbReference type="EMBL" id="BAU53891.1"/>
    </source>
</evidence>
<sequence length="155" mass="18318">MIYSSLTQRLKDQHKTIASLIINLNNRQLNQHFRKGKWTIHENIAHLAKYQPVFLDRVRKILTMDEPEFEAYRAEDDDGFEIYCAFTTYELLKKITADREVIYQLINHTPPDKLERIGVHAKYGRLTIIEWTEFFLLHEAHHLLTIFQLAHGGVS</sequence>
<gene>
    <name evidence="2" type="ORF">MgSA37_02062</name>
</gene>
<dbReference type="Proteomes" id="UP000218263">
    <property type="component" value="Chromosome"/>
</dbReference>
<dbReference type="KEGG" id="mgot:MgSA37_02062"/>
<organism evidence="2 3">
    <name type="scientific">Mucilaginibacter gotjawali</name>
    <dbReference type="NCBI Taxonomy" id="1550579"/>
    <lineage>
        <taxon>Bacteria</taxon>
        <taxon>Pseudomonadati</taxon>
        <taxon>Bacteroidota</taxon>
        <taxon>Sphingobacteriia</taxon>
        <taxon>Sphingobacteriales</taxon>
        <taxon>Sphingobacteriaceae</taxon>
        <taxon>Mucilaginibacter</taxon>
    </lineage>
</organism>
<dbReference type="Gene3D" id="1.20.120.450">
    <property type="entry name" value="dinb family like domain"/>
    <property type="match status" value="1"/>
</dbReference>
<keyword evidence="3" id="KW-1185">Reference proteome</keyword>
<name>A0A110B2L9_9SPHI</name>
<accession>A0A110B2L9</accession>
<protein>
    <submittedName>
        <fullName evidence="2">DinB superfamily protein</fullName>
    </submittedName>
</protein>
<dbReference type="RefSeq" id="WP_096351622.1">
    <property type="nucleotide sequence ID" value="NZ_AP017313.1"/>
</dbReference>
<dbReference type="OrthoDB" id="1431064at2"/>